<evidence type="ECO:0000256" key="1">
    <source>
        <dbReference type="SAM" id="Phobius"/>
    </source>
</evidence>
<name>A0ABS9Y0G4_9ACTN</name>
<evidence type="ECO:0000313" key="3">
    <source>
        <dbReference type="Proteomes" id="UP001165269"/>
    </source>
</evidence>
<keyword evidence="3" id="KW-1185">Reference proteome</keyword>
<dbReference type="RefSeq" id="WP_242760742.1">
    <property type="nucleotide sequence ID" value="NZ_JALDAY010000001.1"/>
</dbReference>
<proteinExistence type="predicted"/>
<accession>A0ABS9Y0G4</accession>
<feature type="transmembrane region" description="Helical" evidence="1">
    <location>
        <begin position="73"/>
        <end position="96"/>
    </location>
</feature>
<keyword evidence="1" id="KW-0812">Transmembrane</keyword>
<gene>
    <name evidence="2" type="ORF">MQP27_03505</name>
</gene>
<keyword evidence="1" id="KW-0472">Membrane</keyword>
<sequence length="133" mass="13980">MAGPRRDTYGRLLLFAVLLLGVLTMHTLGHPSEQGSGSVSPVGVHLSHEVAVAQPHESVGAATAMPSMSGMDPASVCLAVLGTFTLLLLLTAAYGGTGRTRLVPPRPSRLLQDLWPHPPPPGHLLSRLSVLRI</sequence>
<keyword evidence="1" id="KW-1133">Transmembrane helix</keyword>
<reference evidence="2" key="1">
    <citation type="submission" date="2022-03" db="EMBL/GenBank/DDBJ databases">
        <title>Streptomyces 7R015 and 7R016 isolated from Barleria lupulina in Thailand.</title>
        <authorList>
            <person name="Kanchanasin P."/>
            <person name="Phongsopitanun W."/>
            <person name="Tanasupawat S."/>
        </authorList>
    </citation>
    <scope>NUCLEOTIDE SEQUENCE</scope>
    <source>
        <strain evidence="2">7R015</strain>
    </source>
</reference>
<protein>
    <submittedName>
        <fullName evidence="2">DUF6153 family protein</fullName>
    </submittedName>
</protein>
<dbReference type="Proteomes" id="UP001165269">
    <property type="component" value="Unassembled WGS sequence"/>
</dbReference>
<organism evidence="2 3">
    <name type="scientific">Streptomyces cylindrosporus</name>
    <dbReference type="NCBI Taxonomy" id="2927583"/>
    <lineage>
        <taxon>Bacteria</taxon>
        <taxon>Bacillati</taxon>
        <taxon>Actinomycetota</taxon>
        <taxon>Actinomycetes</taxon>
        <taxon>Kitasatosporales</taxon>
        <taxon>Streptomycetaceae</taxon>
        <taxon>Streptomyces</taxon>
    </lineage>
</organism>
<dbReference type="EMBL" id="JALDAY010000001">
    <property type="protein sequence ID" value="MCI3270176.1"/>
    <property type="molecule type" value="Genomic_DNA"/>
</dbReference>
<comment type="caution">
    <text evidence="2">The sequence shown here is derived from an EMBL/GenBank/DDBJ whole genome shotgun (WGS) entry which is preliminary data.</text>
</comment>
<evidence type="ECO:0000313" key="2">
    <source>
        <dbReference type="EMBL" id="MCI3270176.1"/>
    </source>
</evidence>